<gene>
    <name evidence="1" type="ORF">DFH08DRAFT_798781</name>
</gene>
<keyword evidence="2" id="KW-1185">Reference proteome</keyword>
<reference evidence="1" key="1">
    <citation type="submission" date="2023-03" db="EMBL/GenBank/DDBJ databases">
        <title>Massive genome expansion in bonnet fungi (Mycena s.s.) driven by repeated elements and novel gene families across ecological guilds.</title>
        <authorList>
            <consortium name="Lawrence Berkeley National Laboratory"/>
            <person name="Harder C.B."/>
            <person name="Miyauchi S."/>
            <person name="Viragh M."/>
            <person name="Kuo A."/>
            <person name="Thoen E."/>
            <person name="Andreopoulos B."/>
            <person name="Lu D."/>
            <person name="Skrede I."/>
            <person name="Drula E."/>
            <person name="Henrissat B."/>
            <person name="Morin E."/>
            <person name="Kohler A."/>
            <person name="Barry K."/>
            <person name="LaButti K."/>
            <person name="Morin E."/>
            <person name="Salamov A."/>
            <person name="Lipzen A."/>
            <person name="Mereny Z."/>
            <person name="Hegedus B."/>
            <person name="Baldrian P."/>
            <person name="Stursova M."/>
            <person name="Weitz H."/>
            <person name="Taylor A."/>
            <person name="Grigoriev I.V."/>
            <person name="Nagy L.G."/>
            <person name="Martin F."/>
            <person name="Kauserud H."/>
        </authorList>
    </citation>
    <scope>NUCLEOTIDE SEQUENCE</scope>
    <source>
        <strain evidence="1">CBHHK002</strain>
    </source>
</reference>
<dbReference type="AlphaFoldDB" id="A0AAD7APD5"/>
<name>A0AAD7APD5_9AGAR</name>
<dbReference type="EMBL" id="JARIHO010000003">
    <property type="protein sequence ID" value="KAJ7364441.1"/>
    <property type="molecule type" value="Genomic_DNA"/>
</dbReference>
<evidence type="ECO:0000313" key="1">
    <source>
        <dbReference type="EMBL" id="KAJ7364441.1"/>
    </source>
</evidence>
<organism evidence="1 2">
    <name type="scientific">Mycena albidolilacea</name>
    <dbReference type="NCBI Taxonomy" id="1033008"/>
    <lineage>
        <taxon>Eukaryota</taxon>
        <taxon>Fungi</taxon>
        <taxon>Dikarya</taxon>
        <taxon>Basidiomycota</taxon>
        <taxon>Agaricomycotina</taxon>
        <taxon>Agaricomycetes</taxon>
        <taxon>Agaricomycetidae</taxon>
        <taxon>Agaricales</taxon>
        <taxon>Marasmiineae</taxon>
        <taxon>Mycenaceae</taxon>
        <taxon>Mycena</taxon>
    </lineage>
</organism>
<accession>A0AAD7APD5</accession>
<evidence type="ECO:0000313" key="2">
    <source>
        <dbReference type="Proteomes" id="UP001218218"/>
    </source>
</evidence>
<sequence>MSEPESPRDNAVERHVDEIDLVECPHALREVFGQPLKGSQRVVFVLEAYGRHSGTAAAISACLESRTATIPCKSDWPATRGNEYGHAAAPSAPSAVIQPISMGYPTLLPSHRPHPAHPELPAARARCPHSGPMIGPRSPFRDPHFTAGIRAHRQPAAAGEYCRMGAEDVGMPSEGCLHRARALPAVHTQQFIRSTASPLQRGDGERGAAQWERTGARAQGALAPLQAGFGAGVRALRRGDYNRVGAAPGRAARGRGGGAYAVQPARTRTMSMLATRVGMCGIEGWCVRVIADERRGACSNTGAEGPWRPYRTCPSPARALLPVRAGIFASAAHNFFQMGDTPECQPASGAHAPLAHRYSVAEVLCWQPQDARSVHPLVHDTLPAPSRLLSIAARLKIQEIDQAMRIEDPVVVPAQHGTRAFLNVIGKDLVKNEAPGKCTLK</sequence>
<proteinExistence type="predicted"/>
<protein>
    <submittedName>
        <fullName evidence="1">Uncharacterized protein</fullName>
    </submittedName>
</protein>
<dbReference type="Proteomes" id="UP001218218">
    <property type="component" value="Unassembled WGS sequence"/>
</dbReference>
<comment type="caution">
    <text evidence="1">The sequence shown here is derived from an EMBL/GenBank/DDBJ whole genome shotgun (WGS) entry which is preliminary data.</text>
</comment>